<evidence type="ECO:0000256" key="2">
    <source>
        <dbReference type="ARBA" id="ARBA00012438"/>
    </source>
</evidence>
<sequence>MSQLQSILLKRRGNIPIRVALIYAFFSTMWIVFSDRTLLAFIDDIEFLTMIQTIKGWFFIAVTTLLIFYLLKREISEVKKMEEALIQSEKMLSISHLATGMANQINNPLAGIVQNAQILRNRLTEEGKSNLKAAEETGVNLAKVIEYAEKREISRILNSIVQSGKNASELIDNMLAFSREGSSENELKDPAALLDATIDLLKQDNRFSAVEIKRDFGEPSLLRCDPQKLKHALFHILTNAMEAAVEPGIEPLVSVKMRVQGKNLEISITDKGAGMSEKMKTHIYEPFFSTKTGAKGMGLAIANFIISEIHKGNISVISGQGQGASFIISLPVQQ</sequence>
<evidence type="ECO:0000256" key="4">
    <source>
        <dbReference type="ARBA" id="ARBA00022679"/>
    </source>
</evidence>
<dbReference type="Pfam" id="PF02518">
    <property type="entry name" value="HATPase_c"/>
    <property type="match status" value="1"/>
</dbReference>
<dbReference type="Gene3D" id="1.10.287.130">
    <property type="match status" value="1"/>
</dbReference>
<evidence type="ECO:0000313" key="11">
    <source>
        <dbReference type="EMBL" id="MBB6481690.1"/>
    </source>
</evidence>
<keyword evidence="4" id="KW-0808">Transferase</keyword>
<comment type="caution">
    <text evidence="11">The sequence shown here is derived from an EMBL/GenBank/DDBJ whole genome shotgun (WGS) entry which is preliminary data.</text>
</comment>
<dbReference type="GO" id="GO:0000155">
    <property type="term" value="F:phosphorelay sensor kinase activity"/>
    <property type="evidence" value="ECO:0007669"/>
    <property type="project" value="InterPro"/>
</dbReference>
<dbReference type="Proteomes" id="UP000587760">
    <property type="component" value="Unassembled WGS sequence"/>
</dbReference>
<comment type="catalytic activity">
    <reaction evidence="1">
        <text>ATP + protein L-histidine = ADP + protein N-phospho-L-histidine.</text>
        <dbReference type="EC" id="2.7.13.3"/>
    </reaction>
</comment>
<evidence type="ECO:0000256" key="1">
    <source>
        <dbReference type="ARBA" id="ARBA00000085"/>
    </source>
</evidence>
<dbReference type="EMBL" id="JACHGJ010000007">
    <property type="protein sequence ID" value="MBB6481690.1"/>
    <property type="molecule type" value="Genomic_DNA"/>
</dbReference>
<keyword evidence="9" id="KW-0812">Transmembrane</keyword>
<evidence type="ECO:0000259" key="10">
    <source>
        <dbReference type="PROSITE" id="PS50109"/>
    </source>
</evidence>
<protein>
    <recommendedName>
        <fullName evidence="2">histidine kinase</fullName>
        <ecNumber evidence="2">2.7.13.3</ecNumber>
    </recommendedName>
</protein>
<feature type="transmembrane region" description="Helical" evidence="9">
    <location>
        <begin position="20"/>
        <end position="42"/>
    </location>
</feature>
<feature type="domain" description="Histidine kinase" evidence="10">
    <location>
        <begin position="100"/>
        <end position="334"/>
    </location>
</feature>
<dbReference type="GO" id="GO:0005524">
    <property type="term" value="F:ATP binding"/>
    <property type="evidence" value="ECO:0007669"/>
    <property type="project" value="UniProtKB-KW"/>
</dbReference>
<reference evidence="11 12" key="1">
    <citation type="submission" date="2020-08" db="EMBL/GenBank/DDBJ databases">
        <title>Genomic Encyclopedia of Type Strains, Phase IV (KMG-IV): sequencing the most valuable type-strain genomes for metagenomic binning, comparative biology and taxonomic classification.</title>
        <authorList>
            <person name="Goeker M."/>
        </authorList>
    </citation>
    <scope>NUCLEOTIDE SEQUENCE [LARGE SCALE GENOMIC DNA]</scope>
    <source>
        <strain evidence="11 12">DSM 2461</strain>
    </source>
</reference>
<dbReference type="SMART" id="SM00388">
    <property type="entry name" value="HisKA"/>
    <property type="match status" value="1"/>
</dbReference>
<evidence type="ECO:0000256" key="7">
    <source>
        <dbReference type="ARBA" id="ARBA00022840"/>
    </source>
</evidence>
<dbReference type="EC" id="2.7.13.3" evidence="2"/>
<dbReference type="InterPro" id="IPR036890">
    <property type="entry name" value="HATPase_C_sf"/>
</dbReference>
<evidence type="ECO:0000256" key="3">
    <source>
        <dbReference type="ARBA" id="ARBA00022553"/>
    </source>
</evidence>
<dbReference type="InterPro" id="IPR004358">
    <property type="entry name" value="Sig_transdc_His_kin-like_C"/>
</dbReference>
<name>A0A841RFC9_9SPIO</name>
<evidence type="ECO:0000313" key="12">
    <source>
        <dbReference type="Proteomes" id="UP000587760"/>
    </source>
</evidence>
<dbReference type="PRINTS" id="PR00344">
    <property type="entry name" value="BCTRLSENSOR"/>
</dbReference>
<keyword evidence="5" id="KW-0547">Nucleotide-binding</keyword>
<evidence type="ECO:0000256" key="9">
    <source>
        <dbReference type="SAM" id="Phobius"/>
    </source>
</evidence>
<dbReference type="SMART" id="SM00387">
    <property type="entry name" value="HATPase_c"/>
    <property type="match status" value="1"/>
</dbReference>
<organism evidence="11 12">
    <name type="scientific">Spirochaeta isovalerica</name>
    <dbReference type="NCBI Taxonomy" id="150"/>
    <lineage>
        <taxon>Bacteria</taxon>
        <taxon>Pseudomonadati</taxon>
        <taxon>Spirochaetota</taxon>
        <taxon>Spirochaetia</taxon>
        <taxon>Spirochaetales</taxon>
        <taxon>Spirochaetaceae</taxon>
        <taxon>Spirochaeta</taxon>
    </lineage>
</organism>
<keyword evidence="12" id="KW-1185">Reference proteome</keyword>
<feature type="transmembrane region" description="Helical" evidence="9">
    <location>
        <begin position="54"/>
        <end position="71"/>
    </location>
</feature>
<dbReference type="SUPFAM" id="SSF47384">
    <property type="entry name" value="Homodimeric domain of signal transducing histidine kinase"/>
    <property type="match status" value="1"/>
</dbReference>
<dbReference type="InterPro" id="IPR003594">
    <property type="entry name" value="HATPase_dom"/>
</dbReference>
<keyword evidence="7" id="KW-0067">ATP-binding</keyword>
<keyword evidence="6 11" id="KW-0418">Kinase</keyword>
<evidence type="ECO:0000256" key="6">
    <source>
        <dbReference type="ARBA" id="ARBA00022777"/>
    </source>
</evidence>
<keyword evidence="3" id="KW-0597">Phosphoprotein</keyword>
<dbReference type="PANTHER" id="PTHR43065">
    <property type="entry name" value="SENSOR HISTIDINE KINASE"/>
    <property type="match status" value="1"/>
</dbReference>
<dbReference type="CDD" id="cd00082">
    <property type="entry name" value="HisKA"/>
    <property type="match status" value="1"/>
</dbReference>
<dbReference type="Gene3D" id="3.30.565.10">
    <property type="entry name" value="Histidine kinase-like ATPase, C-terminal domain"/>
    <property type="match status" value="1"/>
</dbReference>
<dbReference type="PANTHER" id="PTHR43065:SF10">
    <property type="entry name" value="PEROXIDE STRESS-ACTIVATED HISTIDINE KINASE MAK3"/>
    <property type="match status" value="1"/>
</dbReference>
<dbReference type="InterPro" id="IPR005467">
    <property type="entry name" value="His_kinase_dom"/>
</dbReference>
<proteinExistence type="predicted"/>
<accession>A0A841RFC9</accession>
<dbReference type="PROSITE" id="PS50109">
    <property type="entry name" value="HIS_KIN"/>
    <property type="match status" value="1"/>
</dbReference>
<keyword evidence="9" id="KW-1133">Transmembrane helix</keyword>
<dbReference type="SUPFAM" id="SSF55874">
    <property type="entry name" value="ATPase domain of HSP90 chaperone/DNA topoisomerase II/histidine kinase"/>
    <property type="match status" value="1"/>
</dbReference>
<gene>
    <name evidence="11" type="ORF">HNR50_003370</name>
</gene>
<dbReference type="RefSeq" id="WP_184747926.1">
    <property type="nucleotide sequence ID" value="NZ_JACHGJ010000007.1"/>
</dbReference>
<evidence type="ECO:0000256" key="8">
    <source>
        <dbReference type="ARBA" id="ARBA00023012"/>
    </source>
</evidence>
<dbReference type="InterPro" id="IPR003661">
    <property type="entry name" value="HisK_dim/P_dom"/>
</dbReference>
<dbReference type="InterPro" id="IPR036097">
    <property type="entry name" value="HisK_dim/P_sf"/>
</dbReference>
<dbReference type="AlphaFoldDB" id="A0A841RFC9"/>
<keyword evidence="9" id="KW-0472">Membrane</keyword>
<keyword evidence="8" id="KW-0902">Two-component regulatory system</keyword>
<evidence type="ECO:0000256" key="5">
    <source>
        <dbReference type="ARBA" id="ARBA00022741"/>
    </source>
</evidence>